<keyword evidence="3" id="KW-1185">Reference proteome</keyword>
<evidence type="ECO:0000313" key="2">
    <source>
        <dbReference type="EMBL" id="MBZ6078179.1"/>
    </source>
</evidence>
<dbReference type="EMBL" id="JAIRBM010000015">
    <property type="protein sequence ID" value="MBZ6078179.1"/>
    <property type="molecule type" value="Genomic_DNA"/>
</dbReference>
<protein>
    <submittedName>
        <fullName evidence="2">Uncharacterized protein</fullName>
    </submittedName>
</protein>
<proteinExistence type="predicted"/>
<accession>A0ABS7VRM3</accession>
<evidence type="ECO:0000256" key="1">
    <source>
        <dbReference type="SAM" id="Phobius"/>
    </source>
</evidence>
<reference evidence="2 3" key="1">
    <citation type="submission" date="2021-09" db="EMBL/GenBank/DDBJ databases">
        <title>The complete genome sequence of a new microorganism.</title>
        <authorList>
            <person name="Zi Z."/>
        </authorList>
    </citation>
    <scope>NUCLEOTIDE SEQUENCE [LARGE SCALE GENOMIC DNA]</scope>
    <source>
        <strain evidence="2 3">WGZ8</strain>
    </source>
</reference>
<evidence type="ECO:0000313" key="3">
    <source>
        <dbReference type="Proteomes" id="UP000704176"/>
    </source>
</evidence>
<comment type="caution">
    <text evidence="2">The sequence shown here is derived from an EMBL/GenBank/DDBJ whole genome shotgun (WGS) entry which is preliminary data.</text>
</comment>
<gene>
    <name evidence="2" type="ORF">K9B37_18095</name>
</gene>
<feature type="transmembrane region" description="Helical" evidence="1">
    <location>
        <begin position="76"/>
        <end position="104"/>
    </location>
</feature>
<sequence>MSQAFRRVANTLLLAIAVCVVVVDDIFRAFVIPAVQALARLPVMRWLEALISRLPPYGILTLFLVPLAIIEPLKVYALYLFSLGHFASGLLIFFIAKVVGLGLAERLFAIGRDKLLTIGWFAWCFAKTVAIRDRVHAWLAGTWAWQQALRFVKAARQAATKVASGLSGFLKGDGRRGWLAAARRRLRQRPIL</sequence>
<keyword evidence="1" id="KW-0472">Membrane</keyword>
<dbReference type="Proteomes" id="UP000704176">
    <property type="component" value="Unassembled WGS sequence"/>
</dbReference>
<keyword evidence="1" id="KW-0812">Transmembrane</keyword>
<feature type="transmembrane region" description="Helical" evidence="1">
    <location>
        <begin position="12"/>
        <end position="38"/>
    </location>
</feature>
<keyword evidence="1" id="KW-1133">Transmembrane helix</keyword>
<organism evidence="2 3">
    <name type="scientific">Microvirga puerhi</name>
    <dbReference type="NCBI Taxonomy" id="2876078"/>
    <lineage>
        <taxon>Bacteria</taxon>
        <taxon>Pseudomonadati</taxon>
        <taxon>Pseudomonadota</taxon>
        <taxon>Alphaproteobacteria</taxon>
        <taxon>Hyphomicrobiales</taxon>
        <taxon>Methylobacteriaceae</taxon>
        <taxon>Microvirga</taxon>
    </lineage>
</organism>
<feature type="transmembrane region" description="Helical" evidence="1">
    <location>
        <begin position="50"/>
        <end position="70"/>
    </location>
</feature>
<name>A0ABS7VRM3_9HYPH</name>
<dbReference type="RefSeq" id="WP_224314930.1">
    <property type="nucleotide sequence ID" value="NZ_JAIRBM010000015.1"/>
</dbReference>